<dbReference type="InterPro" id="IPR025959">
    <property type="entry name" value="Winged_HTH_dom"/>
</dbReference>
<evidence type="ECO:0000313" key="3">
    <source>
        <dbReference type="Proteomes" id="UP000549250"/>
    </source>
</evidence>
<dbReference type="Proteomes" id="UP000549250">
    <property type="component" value="Unassembled WGS sequence"/>
</dbReference>
<feature type="domain" description="Winged helix-turn helix" evidence="1">
    <location>
        <begin position="25"/>
        <end position="61"/>
    </location>
</feature>
<evidence type="ECO:0000313" key="2">
    <source>
        <dbReference type="EMBL" id="MBB3105115.1"/>
    </source>
</evidence>
<protein>
    <submittedName>
        <fullName evidence="2">Transposase</fullName>
    </submittedName>
</protein>
<gene>
    <name evidence="2" type="ORF">FHR87_003549</name>
</gene>
<organism evidence="2 3">
    <name type="scientific">Azomonas macrocytogenes</name>
    <name type="common">Azotobacter macrocytogenes</name>
    <dbReference type="NCBI Taxonomy" id="69962"/>
    <lineage>
        <taxon>Bacteria</taxon>
        <taxon>Pseudomonadati</taxon>
        <taxon>Pseudomonadota</taxon>
        <taxon>Gammaproteobacteria</taxon>
        <taxon>Pseudomonadales</taxon>
        <taxon>Pseudomonadaceae</taxon>
        <taxon>Azomonas</taxon>
    </lineage>
</organism>
<dbReference type="Pfam" id="PF13592">
    <property type="entry name" value="HTH_33"/>
    <property type="match status" value="1"/>
</dbReference>
<proteinExistence type="predicted"/>
<sequence length="86" mass="9909">MLTAEQEQALRGVICDKRPEQLKMDFALWSRVAVMQLIEREYGVSLSVRSVGKYLARWDFTRSVVHMSSPRRHCLRAAPSCLNTAR</sequence>
<name>A0A839TAQ0_AZOMA</name>
<evidence type="ECO:0000259" key="1">
    <source>
        <dbReference type="Pfam" id="PF13592"/>
    </source>
</evidence>
<keyword evidence="3" id="KW-1185">Reference proteome</keyword>
<comment type="caution">
    <text evidence="2">The sequence shown here is derived from an EMBL/GenBank/DDBJ whole genome shotgun (WGS) entry which is preliminary data.</text>
</comment>
<reference evidence="2 3" key="1">
    <citation type="submission" date="2020-08" db="EMBL/GenBank/DDBJ databases">
        <title>Genomic Encyclopedia of Type Strains, Phase III (KMG-III): the genomes of soil and plant-associated and newly described type strains.</title>
        <authorList>
            <person name="Whitman W."/>
        </authorList>
    </citation>
    <scope>NUCLEOTIDE SEQUENCE [LARGE SCALE GENOMIC DNA]</scope>
    <source>
        <strain evidence="2 3">CECT 4462</strain>
    </source>
</reference>
<dbReference type="AlphaFoldDB" id="A0A839TAQ0"/>
<dbReference type="EMBL" id="JACHXI010000025">
    <property type="protein sequence ID" value="MBB3105115.1"/>
    <property type="molecule type" value="Genomic_DNA"/>
</dbReference>
<accession>A0A839TAQ0</accession>